<keyword evidence="1" id="KW-0812">Transmembrane</keyword>
<keyword evidence="1" id="KW-1133">Transmembrane helix</keyword>
<comment type="caution">
    <text evidence="2">The sequence shown here is derived from an EMBL/GenBank/DDBJ whole genome shotgun (WGS) entry which is preliminary data.</text>
</comment>
<evidence type="ECO:0000256" key="1">
    <source>
        <dbReference type="SAM" id="Phobius"/>
    </source>
</evidence>
<keyword evidence="3" id="KW-1185">Reference proteome</keyword>
<gene>
    <name evidence="2" type="ORF">JYU29_00290</name>
</gene>
<protein>
    <submittedName>
        <fullName evidence="2">Uncharacterized protein</fullName>
    </submittedName>
</protein>
<accession>A0ABS5RQR3</accession>
<dbReference type="Proteomes" id="UP001297272">
    <property type="component" value="Unassembled WGS sequence"/>
</dbReference>
<evidence type="ECO:0000313" key="3">
    <source>
        <dbReference type="Proteomes" id="UP001297272"/>
    </source>
</evidence>
<dbReference type="RefSeq" id="WP_213982803.1">
    <property type="nucleotide sequence ID" value="NZ_JAFMNX010000001.1"/>
</dbReference>
<name>A0ABS5RQR3_9HYPH</name>
<keyword evidence="1" id="KW-0472">Membrane</keyword>
<sequence>MIEDCREIDATDRSLAVLAPRSTRGPAWNEAAPRGEVVAFRSRGPIDPASLRGADCSTPTTVDGEWRRRTDGLKQLGQRKTRVLRMMWPANDRGRKPTAEIKSTIPLHILTGAVAAFGAGLVLAGIGSLVTHPELAPALAGWLQ</sequence>
<feature type="transmembrane region" description="Helical" evidence="1">
    <location>
        <begin position="105"/>
        <end position="130"/>
    </location>
</feature>
<proteinExistence type="predicted"/>
<dbReference type="EMBL" id="JAFMNX010000001">
    <property type="protein sequence ID" value="MBS9719120.1"/>
    <property type="molecule type" value="Genomic_DNA"/>
</dbReference>
<organism evidence="2 3">
    <name type="scientific">Tianweitania aestuarii</name>
    <dbReference type="NCBI Taxonomy" id="2814886"/>
    <lineage>
        <taxon>Bacteria</taxon>
        <taxon>Pseudomonadati</taxon>
        <taxon>Pseudomonadota</taxon>
        <taxon>Alphaproteobacteria</taxon>
        <taxon>Hyphomicrobiales</taxon>
        <taxon>Phyllobacteriaceae</taxon>
        <taxon>Tianweitania</taxon>
    </lineage>
</organism>
<evidence type="ECO:0000313" key="2">
    <source>
        <dbReference type="EMBL" id="MBS9719120.1"/>
    </source>
</evidence>
<reference evidence="2 3" key="1">
    <citation type="submission" date="2021-03" db="EMBL/GenBank/DDBJ databases">
        <title>Tianweitania aestuarii sp. nov., isolated from a tidal flat.</title>
        <authorList>
            <person name="Park S."/>
            <person name="Yoon J.-H."/>
        </authorList>
    </citation>
    <scope>NUCLEOTIDE SEQUENCE [LARGE SCALE GENOMIC DNA]</scope>
    <source>
        <strain evidence="2 3">BSSL-BM11</strain>
    </source>
</reference>